<dbReference type="Proteomes" id="UP000824120">
    <property type="component" value="Chromosome 2"/>
</dbReference>
<keyword evidence="1" id="KW-0812">Transmembrane</keyword>
<dbReference type="EMBL" id="JACXVP010000002">
    <property type="protein sequence ID" value="KAG5625273.1"/>
    <property type="molecule type" value="Genomic_DNA"/>
</dbReference>
<evidence type="ECO:0000313" key="3">
    <source>
        <dbReference type="Proteomes" id="UP000824120"/>
    </source>
</evidence>
<dbReference type="AlphaFoldDB" id="A0A9J6ALJ9"/>
<evidence type="ECO:0000256" key="1">
    <source>
        <dbReference type="SAM" id="Phobius"/>
    </source>
</evidence>
<comment type="caution">
    <text evidence="2">The sequence shown here is derived from an EMBL/GenBank/DDBJ whole genome shotgun (WGS) entry which is preliminary data.</text>
</comment>
<protein>
    <submittedName>
        <fullName evidence="2">Uncharacterized protein</fullName>
    </submittedName>
</protein>
<accession>A0A9J6ALJ9</accession>
<proteinExistence type="predicted"/>
<keyword evidence="1" id="KW-0472">Membrane</keyword>
<keyword evidence="3" id="KW-1185">Reference proteome</keyword>
<evidence type="ECO:0000313" key="2">
    <source>
        <dbReference type="EMBL" id="KAG5625273.1"/>
    </source>
</evidence>
<name>A0A9J6ALJ9_SOLCO</name>
<sequence>MDDEDSSNKRLMKMWYYLMVVIDGVKQTLWELQEMRFSTIFDDLSYIVMTIITAAVSCIIHQHHQQTLARILIS</sequence>
<reference evidence="2 3" key="1">
    <citation type="submission" date="2020-09" db="EMBL/GenBank/DDBJ databases">
        <title>De no assembly of potato wild relative species, Solanum commersonii.</title>
        <authorList>
            <person name="Cho K."/>
        </authorList>
    </citation>
    <scope>NUCLEOTIDE SEQUENCE [LARGE SCALE GENOMIC DNA]</scope>
    <source>
        <strain evidence="2">LZ3.2</strain>
        <tissue evidence="2">Leaf</tissue>
    </source>
</reference>
<gene>
    <name evidence="2" type="ORF">H5410_010491</name>
</gene>
<organism evidence="2 3">
    <name type="scientific">Solanum commersonii</name>
    <name type="common">Commerson's wild potato</name>
    <name type="synonym">Commerson's nightshade</name>
    <dbReference type="NCBI Taxonomy" id="4109"/>
    <lineage>
        <taxon>Eukaryota</taxon>
        <taxon>Viridiplantae</taxon>
        <taxon>Streptophyta</taxon>
        <taxon>Embryophyta</taxon>
        <taxon>Tracheophyta</taxon>
        <taxon>Spermatophyta</taxon>
        <taxon>Magnoliopsida</taxon>
        <taxon>eudicotyledons</taxon>
        <taxon>Gunneridae</taxon>
        <taxon>Pentapetalae</taxon>
        <taxon>asterids</taxon>
        <taxon>lamiids</taxon>
        <taxon>Solanales</taxon>
        <taxon>Solanaceae</taxon>
        <taxon>Solanoideae</taxon>
        <taxon>Solaneae</taxon>
        <taxon>Solanum</taxon>
    </lineage>
</organism>
<dbReference type="OrthoDB" id="1662722at2759"/>
<keyword evidence="1" id="KW-1133">Transmembrane helix</keyword>
<feature type="transmembrane region" description="Helical" evidence="1">
    <location>
        <begin position="44"/>
        <end position="61"/>
    </location>
</feature>